<dbReference type="EMBL" id="FMZX01000015">
    <property type="protein sequence ID" value="SDD93922.1"/>
    <property type="molecule type" value="Genomic_DNA"/>
</dbReference>
<accession>A0A1G6YUG1</accession>
<gene>
    <name evidence="1" type="ORF">SAMN04487779_10159</name>
</gene>
<evidence type="ECO:0000313" key="2">
    <source>
        <dbReference type="Proteomes" id="UP000198925"/>
    </source>
</evidence>
<sequence length="168" mass="18678">MTDKPEAPGQMFSHLRLLIANDLIAINLPPDPPRRGDRPVEIDRTPVRVLGKRLHEVWWRGRQWAVTAYGLECLDGTYPIKGKRLAEDVDRYGWPQHMSGKGWCDPEDFATAWLAALALHGIKVPGGKAAIRTALGRARVASDCTVFPDERCSTPTKCAATRCQHVVV</sequence>
<name>A0A1G6YUG1_9PROT</name>
<reference evidence="1 2" key="1">
    <citation type="submission" date="2016-10" db="EMBL/GenBank/DDBJ databases">
        <authorList>
            <person name="de Groot N.N."/>
        </authorList>
    </citation>
    <scope>NUCLEOTIDE SEQUENCE [LARGE SCALE GENOMIC DNA]</scope>
    <source>
        <strain evidence="1 2">CPCC 100156</strain>
    </source>
</reference>
<dbReference type="AlphaFoldDB" id="A0A1G6YUG1"/>
<dbReference type="RefSeq" id="WP_090664395.1">
    <property type="nucleotide sequence ID" value="NZ_FMZX01000015.1"/>
</dbReference>
<dbReference type="Proteomes" id="UP000198925">
    <property type="component" value="Unassembled WGS sequence"/>
</dbReference>
<keyword evidence="2" id="KW-1185">Reference proteome</keyword>
<proteinExistence type="predicted"/>
<organism evidence="1 2">
    <name type="scientific">Belnapia rosea</name>
    <dbReference type="NCBI Taxonomy" id="938405"/>
    <lineage>
        <taxon>Bacteria</taxon>
        <taxon>Pseudomonadati</taxon>
        <taxon>Pseudomonadota</taxon>
        <taxon>Alphaproteobacteria</taxon>
        <taxon>Acetobacterales</taxon>
        <taxon>Roseomonadaceae</taxon>
        <taxon>Belnapia</taxon>
    </lineage>
</organism>
<evidence type="ECO:0000313" key="1">
    <source>
        <dbReference type="EMBL" id="SDD93922.1"/>
    </source>
</evidence>
<protein>
    <submittedName>
        <fullName evidence="1">Uncharacterized protein</fullName>
    </submittedName>
</protein>